<proteinExistence type="predicted"/>
<dbReference type="Proteomes" id="UP001151760">
    <property type="component" value="Unassembled WGS sequence"/>
</dbReference>
<evidence type="ECO:0000313" key="3">
    <source>
        <dbReference type="Proteomes" id="UP001151760"/>
    </source>
</evidence>
<accession>A0ABQ5IW19</accession>
<reference evidence="2" key="2">
    <citation type="submission" date="2022-01" db="EMBL/GenBank/DDBJ databases">
        <authorList>
            <person name="Yamashiro T."/>
            <person name="Shiraishi A."/>
            <person name="Satake H."/>
            <person name="Nakayama K."/>
        </authorList>
    </citation>
    <scope>NUCLEOTIDE SEQUENCE</scope>
</reference>
<keyword evidence="1" id="KW-0175">Coiled coil</keyword>
<feature type="coiled-coil region" evidence="1">
    <location>
        <begin position="279"/>
        <end position="306"/>
    </location>
</feature>
<sequence>MNQVQFIAVSLVQNVQGRQNRGQGNNAQGGGAAGYGGAQNRVGNANPGQARQIKCFVNCNMVNSRQTSQPRNCTHPSIPTDVILQDKMLLRCQSSGEWGLIGLAHCMRCSYCLLTSGQDNYIDEYIDENLAPMATAGPMFLDKMLPPPGLSKENYLATFTPHKQLTPEQIFWSQYLFKMKAEALKKQTTASRPIKALMVYPPNTPTTLVPRVLPTKSQVKINIFTLIQLFSEFEKTCKKRITPTGLTEGERGFEQTKECYLKEAIPFFKTLKEHLEGIQKALTKEIKEMKDVFEELEVEVDQHVVDKKHDKIEWKNLLITHDNLITDCLSKEVFYVATNYELKVSRFTKMHDAHTIVEARRTDSPLVFGLRLFKTLTRDRSRLRNFMKMFIGTVRFGNDHFGAIMGYGDYVIGNNVISRVYYVEGLGHNLFSVRQFFDSDLEVAFMKHSCYVRDTDGVELIKEAVATTCYTQNRSLIHTRHDKTPYELVHDKKPDLTLFRVFGALCYPTNDSEDLSKLQPTANIGIFLTEQMATVQLSIGHVLLSDAPGQIVQWLCTNILVPADLMYPHTIRTGDPIPTNVR</sequence>
<dbReference type="EMBL" id="BQNB010021248">
    <property type="protein sequence ID" value="GJU04425.1"/>
    <property type="molecule type" value="Genomic_DNA"/>
</dbReference>
<evidence type="ECO:0000313" key="2">
    <source>
        <dbReference type="EMBL" id="GJU04425.1"/>
    </source>
</evidence>
<organism evidence="2 3">
    <name type="scientific">Tanacetum coccineum</name>
    <dbReference type="NCBI Taxonomy" id="301880"/>
    <lineage>
        <taxon>Eukaryota</taxon>
        <taxon>Viridiplantae</taxon>
        <taxon>Streptophyta</taxon>
        <taxon>Embryophyta</taxon>
        <taxon>Tracheophyta</taxon>
        <taxon>Spermatophyta</taxon>
        <taxon>Magnoliopsida</taxon>
        <taxon>eudicotyledons</taxon>
        <taxon>Gunneridae</taxon>
        <taxon>Pentapetalae</taxon>
        <taxon>asterids</taxon>
        <taxon>campanulids</taxon>
        <taxon>Asterales</taxon>
        <taxon>Asteraceae</taxon>
        <taxon>Asteroideae</taxon>
        <taxon>Anthemideae</taxon>
        <taxon>Anthemidinae</taxon>
        <taxon>Tanacetum</taxon>
    </lineage>
</organism>
<evidence type="ECO:0000256" key="1">
    <source>
        <dbReference type="SAM" id="Coils"/>
    </source>
</evidence>
<gene>
    <name evidence="2" type="ORF">Tco_1120855</name>
</gene>
<keyword evidence="3" id="KW-1185">Reference proteome</keyword>
<evidence type="ECO:0008006" key="4">
    <source>
        <dbReference type="Google" id="ProtNLM"/>
    </source>
</evidence>
<reference evidence="2" key="1">
    <citation type="journal article" date="2022" name="Int. J. Mol. Sci.">
        <title>Draft Genome of Tanacetum Coccineum: Genomic Comparison of Closely Related Tanacetum-Family Plants.</title>
        <authorList>
            <person name="Yamashiro T."/>
            <person name="Shiraishi A."/>
            <person name="Nakayama K."/>
            <person name="Satake H."/>
        </authorList>
    </citation>
    <scope>NUCLEOTIDE SEQUENCE</scope>
</reference>
<comment type="caution">
    <text evidence="2">The sequence shown here is derived from an EMBL/GenBank/DDBJ whole genome shotgun (WGS) entry which is preliminary data.</text>
</comment>
<protein>
    <recommendedName>
        <fullName evidence="4">Integrase, catalytic region, zinc finger, CCHC-type, peptidase aspartic, catalytic</fullName>
    </recommendedName>
</protein>
<name>A0ABQ5IW19_9ASTR</name>